<dbReference type="AlphaFoldDB" id="A0A369TTV6"/>
<feature type="domain" description="Putative Flp pilus-assembly TadG-like N-terminal" evidence="1">
    <location>
        <begin position="15"/>
        <end position="61"/>
    </location>
</feature>
<dbReference type="Pfam" id="PF13400">
    <property type="entry name" value="Tad"/>
    <property type="match status" value="1"/>
</dbReference>
<gene>
    <name evidence="2" type="ORF">DU478_04240</name>
</gene>
<dbReference type="OrthoDB" id="8014659at2"/>
<evidence type="ECO:0000259" key="1">
    <source>
        <dbReference type="Pfam" id="PF13400"/>
    </source>
</evidence>
<sequence>MRPRPLCHFRSSESGAILVFWGFALAAMLGLAALVVDAGRLSTSQSELQSYADSVSLAAAAELDGAPDAIDRARVAAQTLITDSQTYADGGAALDADDITLTFYRDSGAGFQRTAAQVTTVPAQARYVEVRVAERRVSLPFAAAMAALRDTAFVDDTVQATSVAQFNVEACDVSPLAVCLPDVNFSAQTAVGTSLSLGANVSASVTLPGDLIAVDTLSSLLDGLSVCLGLSGGALDACLLAAQQPETACRGSSGLTISADVQAQDILDAVNTRFGIFDGLTSALAGNDDFPVAPSLLGGVLSATGLCTPGNVAPEQLGLPLDDCFAAGTCSVQGNGSWQAGRDAYIAAHYDGTDPFPNASTRFEFYQAEVAASIGPAPSSGGSSGGLVGGLLGGVTGALLPQLCVPPTPADPTRRLMVLAGVDCSNASNGALPPVRQFLEVFVLGPGEDGLLNVEVTACLGGSCGNGNLDTQVQDVVRLVE</sequence>
<reference evidence="2 3" key="1">
    <citation type="submission" date="2018-07" db="EMBL/GenBank/DDBJ databases">
        <title>Thalassococcus profundi sp. nov., a marine bacterium isolated from deep seawater of Okinawa Trough.</title>
        <authorList>
            <person name="Yu M."/>
        </authorList>
    </citation>
    <scope>NUCLEOTIDE SEQUENCE [LARGE SCALE GENOMIC DNA]</scope>
    <source>
        <strain evidence="2 3">WRAS1</strain>
    </source>
</reference>
<comment type="caution">
    <text evidence="2">The sequence shown here is derived from an EMBL/GenBank/DDBJ whole genome shotgun (WGS) entry which is preliminary data.</text>
</comment>
<dbReference type="InterPro" id="IPR028087">
    <property type="entry name" value="Tad_N"/>
</dbReference>
<name>A0A369TTV6_9RHOB</name>
<keyword evidence="3" id="KW-1185">Reference proteome</keyword>
<accession>A0A369TTV6</accession>
<proteinExistence type="predicted"/>
<protein>
    <recommendedName>
        <fullName evidence="1">Putative Flp pilus-assembly TadG-like N-terminal domain-containing protein</fullName>
    </recommendedName>
</protein>
<evidence type="ECO:0000313" key="3">
    <source>
        <dbReference type="Proteomes" id="UP000253977"/>
    </source>
</evidence>
<organism evidence="2 3">
    <name type="scientific">Thalassococcus profundi</name>
    <dbReference type="NCBI Taxonomy" id="2282382"/>
    <lineage>
        <taxon>Bacteria</taxon>
        <taxon>Pseudomonadati</taxon>
        <taxon>Pseudomonadota</taxon>
        <taxon>Alphaproteobacteria</taxon>
        <taxon>Rhodobacterales</taxon>
        <taxon>Roseobacteraceae</taxon>
        <taxon>Thalassococcus</taxon>
    </lineage>
</organism>
<dbReference type="RefSeq" id="WP_114509687.1">
    <property type="nucleotide sequence ID" value="NZ_QPMK01000002.1"/>
</dbReference>
<dbReference type="Proteomes" id="UP000253977">
    <property type="component" value="Unassembled WGS sequence"/>
</dbReference>
<evidence type="ECO:0000313" key="2">
    <source>
        <dbReference type="EMBL" id="RDD67875.1"/>
    </source>
</evidence>
<dbReference type="EMBL" id="QPMK01000002">
    <property type="protein sequence ID" value="RDD67875.1"/>
    <property type="molecule type" value="Genomic_DNA"/>
</dbReference>